<organism evidence="1 2">
    <name type="scientific">Auriscalpium vulgare</name>
    <dbReference type="NCBI Taxonomy" id="40419"/>
    <lineage>
        <taxon>Eukaryota</taxon>
        <taxon>Fungi</taxon>
        <taxon>Dikarya</taxon>
        <taxon>Basidiomycota</taxon>
        <taxon>Agaricomycotina</taxon>
        <taxon>Agaricomycetes</taxon>
        <taxon>Russulales</taxon>
        <taxon>Auriscalpiaceae</taxon>
        <taxon>Auriscalpium</taxon>
    </lineage>
</organism>
<gene>
    <name evidence="1" type="ORF">FA95DRAFT_1602237</name>
</gene>
<keyword evidence="2" id="KW-1185">Reference proteome</keyword>
<dbReference type="EMBL" id="MU275848">
    <property type="protein sequence ID" value="KAI0052002.1"/>
    <property type="molecule type" value="Genomic_DNA"/>
</dbReference>
<proteinExistence type="predicted"/>
<comment type="caution">
    <text evidence="1">The sequence shown here is derived from an EMBL/GenBank/DDBJ whole genome shotgun (WGS) entry which is preliminary data.</text>
</comment>
<protein>
    <submittedName>
        <fullName evidence="1">Uncharacterized protein</fullName>
    </submittedName>
</protein>
<name>A0ACB8S775_9AGAM</name>
<accession>A0ACB8S775</accession>
<evidence type="ECO:0000313" key="2">
    <source>
        <dbReference type="Proteomes" id="UP000814033"/>
    </source>
</evidence>
<sequence length="421" mass="46351">MSNPIARQSTAETASSSSSDSDYDEDEHCLELYLREVFNTRFDGFRTIAIQATYDWQTNVGLHVDGLGSVNLPLSAADAARLRALCGGSQLRSSVEPEPGFSRPSGGWRDTSPSRPSWELGPNQFRVTGGDWDQWLQSSVVPQVCEKLGAFTFKDETSVRLKKMILYEASSVSVHYERTRLSDNVPVPEGGFASMAIVLPCRFVGGSVKISSLDDSYSSAAGGDDSHVSVHAWYNGAKREVKPIKSGFRLVLLYDLIHVPSPRTQHPSFNTPMRKLHTVLRAWARSCSPQMLVYVLPRNPLYVHGGGRDAAVIGCVRAVCDTVGMQVDIGSLATTRTGTLQDPDGPQCGGNTDLEPGSTHDSYVVSLKSEPYDRGCEIDPEELLVDEEEDWLEDEYPTDSDTQGYYDVRPHVPPTHFCLPR</sequence>
<reference evidence="1" key="1">
    <citation type="submission" date="2021-02" db="EMBL/GenBank/DDBJ databases">
        <authorList>
            <consortium name="DOE Joint Genome Institute"/>
            <person name="Ahrendt S."/>
            <person name="Looney B.P."/>
            <person name="Miyauchi S."/>
            <person name="Morin E."/>
            <person name="Drula E."/>
            <person name="Courty P.E."/>
            <person name="Chicoki N."/>
            <person name="Fauchery L."/>
            <person name="Kohler A."/>
            <person name="Kuo A."/>
            <person name="Labutti K."/>
            <person name="Pangilinan J."/>
            <person name="Lipzen A."/>
            <person name="Riley R."/>
            <person name="Andreopoulos W."/>
            <person name="He G."/>
            <person name="Johnson J."/>
            <person name="Barry K.W."/>
            <person name="Grigoriev I.V."/>
            <person name="Nagy L."/>
            <person name="Hibbett D."/>
            <person name="Henrissat B."/>
            <person name="Matheny P.B."/>
            <person name="Labbe J."/>
            <person name="Martin F."/>
        </authorList>
    </citation>
    <scope>NUCLEOTIDE SEQUENCE</scope>
    <source>
        <strain evidence="1">FP105234-sp</strain>
    </source>
</reference>
<evidence type="ECO:0000313" key="1">
    <source>
        <dbReference type="EMBL" id="KAI0052002.1"/>
    </source>
</evidence>
<dbReference type="Proteomes" id="UP000814033">
    <property type="component" value="Unassembled WGS sequence"/>
</dbReference>
<reference evidence="1" key="2">
    <citation type="journal article" date="2022" name="New Phytol.">
        <title>Evolutionary transition to the ectomycorrhizal habit in the genomes of a hyperdiverse lineage of mushroom-forming fungi.</title>
        <authorList>
            <person name="Looney B."/>
            <person name="Miyauchi S."/>
            <person name="Morin E."/>
            <person name="Drula E."/>
            <person name="Courty P.E."/>
            <person name="Kohler A."/>
            <person name="Kuo A."/>
            <person name="LaButti K."/>
            <person name="Pangilinan J."/>
            <person name="Lipzen A."/>
            <person name="Riley R."/>
            <person name="Andreopoulos W."/>
            <person name="He G."/>
            <person name="Johnson J."/>
            <person name="Nolan M."/>
            <person name="Tritt A."/>
            <person name="Barry K.W."/>
            <person name="Grigoriev I.V."/>
            <person name="Nagy L.G."/>
            <person name="Hibbett D."/>
            <person name="Henrissat B."/>
            <person name="Matheny P.B."/>
            <person name="Labbe J."/>
            <person name="Martin F.M."/>
        </authorList>
    </citation>
    <scope>NUCLEOTIDE SEQUENCE</scope>
    <source>
        <strain evidence="1">FP105234-sp</strain>
    </source>
</reference>